<sequence length="380" mass="43895">MSEKVALLIETSNAYARGLLRGIHAYIKENTHWSVFMGEFSRGECHPEWLNDWKGDGIIARIENPQMAKIIQKANLPTIDVSSGRFIPSIPWVETDDKAIAKLAFEHLRSCGFKNFAFCGVPYNWSYWRQHHFSEILKEKNYNLFEYHFSEKNAGVKWNTQLDLLSEWLKQLPKPIGIFAPYDNLGRQIIEICQLTGIYVPEEVAIIGVDNDELICDLCKPRLSSIQTDPYRIGYLSAELLNQIMTGKTLSSTEIRVKPIQVIQRKSTDIKAIHDPIISEALHYIHENALKGTLTIDEIIKNIPTSRRVFEARFKKAIGRTPFEEILRLKINRIKELLIETDMSLLEISERAGIEHQSYMGYIFKKEIGISPSIYRKQRR</sequence>
<evidence type="ECO:0000313" key="6">
    <source>
        <dbReference type="Proteomes" id="UP001589590"/>
    </source>
</evidence>
<evidence type="ECO:0000313" key="5">
    <source>
        <dbReference type="EMBL" id="MFB9105349.1"/>
    </source>
</evidence>
<proteinExistence type="predicted"/>
<accession>A0ABV5H0D1</accession>
<dbReference type="InterPro" id="IPR054031">
    <property type="entry name" value="XylR_PBP1"/>
</dbReference>
<evidence type="ECO:0000259" key="4">
    <source>
        <dbReference type="PROSITE" id="PS01124"/>
    </source>
</evidence>
<protein>
    <submittedName>
        <fullName evidence="5">Substrate-binding domain-containing protein</fullName>
    </submittedName>
</protein>
<dbReference type="PROSITE" id="PS01124">
    <property type="entry name" value="HTH_ARAC_FAMILY_2"/>
    <property type="match status" value="1"/>
</dbReference>
<dbReference type="Pfam" id="PF13377">
    <property type="entry name" value="Peripla_BP_3"/>
    <property type="match status" value="1"/>
</dbReference>
<dbReference type="Gene3D" id="1.10.10.60">
    <property type="entry name" value="Homeodomain-like"/>
    <property type="match status" value="1"/>
</dbReference>
<dbReference type="RefSeq" id="WP_290274365.1">
    <property type="nucleotide sequence ID" value="NZ_JAUFQP010000015.1"/>
</dbReference>
<organism evidence="5 6">
    <name type="scientific">Algibacter miyuki</name>
    <dbReference type="NCBI Taxonomy" id="1306933"/>
    <lineage>
        <taxon>Bacteria</taxon>
        <taxon>Pseudomonadati</taxon>
        <taxon>Bacteroidota</taxon>
        <taxon>Flavobacteriia</taxon>
        <taxon>Flavobacteriales</taxon>
        <taxon>Flavobacteriaceae</taxon>
        <taxon>Algibacter</taxon>
    </lineage>
</organism>
<keyword evidence="1" id="KW-0805">Transcription regulation</keyword>
<dbReference type="InterPro" id="IPR028082">
    <property type="entry name" value="Peripla_BP_I"/>
</dbReference>
<evidence type="ECO:0000256" key="3">
    <source>
        <dbReference type="ARBA" id="ARBA00023163"/>
    </source>
</evidence>
<evidence type="ECO:0000256" key="2">
    <source>
        <dbReference type="ARBA" id="ARBA00023125"/>
    </source>
</evidence>
<dbReference type="SMART" id="SM00342">
    <property type="entry name" value="HTH_ARAC"/>
    <property type="match status" value="1"/>
</dbReference>
<keyword evidence="3" id="KW-0804">Transcription</keyword>
<dbReference type="Pfam" id="PF22177">
    <property type="entry name" value="PBP1_XylR"/>
    <property type="match status" value="1"/>
</dbReference>
<dbReference type="InterPro" id="IPR018060">
    <property type="entry name" value="HTH_AraC"/>
</dbReference>
<dbReference type="InterPro" id="IPR046335">
    <property type="entry name" value="LacI/GalR-like_sensor"/>
</dbReference>
<feature type="domain" description="HTH araC/xylS-type" evidence="4">
    <location>
        <begin position="279"/>
        <end position="378"/>
    </location>
</feature>
<dbReference type="EMBL" id="JBHMFA010000006">
    <property type="protein sequence ID" value="MFB9105349.1"/>
    <property type="molecule type" value="Genomic_DNA"/>
</dbReference>
<dbReference type="Pfam" id="PF12833">
    <property type="entry name" value="HTH_18"/>
    <property type="match status" value="1"/>
</dbReference>
<keyword evidence="6" id="KW-1185">Reference proteome</keyword>
<comment type="caution">
    <text evidence="5">The sequence shown here is derived from an EMBL/GenBank/DDBJ whole genome shotgun (WGS) entry which is preliminary data.</text>
</comment>
<dbReference type="SUPFAM" id="SSF46689">
    <property type="entry name" value="Homeodomain-like"/>
    <property type="match status" value="1"/>
</dbReference>
<dbReference type="SUPFAM" id="SSF53822">
    <property type="entry name" value="Periplasmic binding protein-like I"/>
    <property type="match status" value="1"/>
</dbReference>
<dbReference type="InterPro" id="IPR009057">
    <property type="entry name" value="Homeodomain-like_sf"/>
</dbReference>
<keyword evidence="2" id="KW-0238">DNA-binding</keyword>
<dbReference type="CDD" id="cd01543">
    <property type="entry name" value="PBP1_XylR"/>
    <property type="match status" value="1"/>
</dbReference>
<dbReference type="Proteomes" id="UP001589590">
    <property type="component" value="Unassembled WGS sequence"/>
</dbReference>
<dbReference type="Gene3D" id="3.40.50.2300">
    <property type="match status" value="2"/>
</dbReference>
<dbReference type="PANTHER" id="PTHR30146:SF24">
    <property type="entry name" value="XYLOSE OPERON REGULATORY PROTEIN"/>
    <property type="match status" value="1"/>
</dbReference>
<dbReference type="PANTHER" id="PTHR30146">
    <property type="entry name" value="LACI-RELATED TRANSCRIPTIONAL REPRESSOR"/>
    <property type="match status" value="1"/>
</dbReference>
<gene>
    <name evidence="5" type="ORF">ACFFU1_10580</name>
</gene>
<evidence type="ECO:0000256" key="1">
    <source>
        <dbReference type="ARBA" id="ARBA00023015"/>
    </source>
</evidence>
<reference evidence="5 6" key="1">
    <citation type="submission" date="2024-09" db="EMBL/GenBank/DDBJ databases">
        <authorList>
            <person name="Sun Q."/>
            <person name="Mori K."/>
        </authorList>
    </citation>
    <scope>NUCLEOTIDE SEQUENCE [LARGE SCALE GENOMIC DNA]</scope>
    <source>
        <strain evidence="5 6">CECT 8300</strain>
    </source>
</reference>
<name>A0ABV5H0D1_9FLAO</name>